<dbReference type="PROSITE" id="PS50115">
    <property type="entry name" value="ARFGAP"/>
    <property type="match status" value="1"/>
</dbReference>
<dbReference type="InterPro" id="IPR008422">
    <property type="entry name" value="KN_HD"/>
</dbReference>
<feature type="region of interest" description="Disordered" evidence="6">
    <location>
        <begin position="378"/>
        <end position="493"/>
    </location>
</feature>
<dbReference type="PRINTS" id="PR00405">
    <property type="entry name" value="REVINTRACTNG"/>
</dbReference>
<comment type="similarity">
    <text evidence="5">Belongs to the TALE/KNOX homeobox family.</text>
</comment>
<reference evidence="9 10" key="1">
    <citation type="journal article" date="2018" name="Proc. Natl. Acad. Sci. U.S.A.">
        <title>Draft genome sequence of Camellia sinensis var. sinensis provides insights into the evolution of the tea genome and tea quality.</title>
        <authorList>
            <person name="Wei C."/>
            <person name="Yang H."/>
            <person name="Wang S."/>
            <person name="Zhao J."/>
            <person name="Liu C."/>
            <person name="Gao L."/>
            <person name="Xia E."/>
            <person name="Lu Y."/>
            <person name="Tai Y."/>
            <person name="She G."/>
            <person name="Sun J."/>
            <person name="Cao H."/>
            <person name="Tong W."/>
            <person name="Gao Q."/>
            <person name="Li Y."/>
            <person name="Deng W."/>
            <person name="Jiang X."/>
            <person name="Wang W."/>
            <person name="Chen Q."/>
            <person name="Zhang S."/>
            <person name="Li H."/>
            <person name="Wu J."/>
            <person name="Wang P."/>
            <person name="Li P."/>
            <person name="Shi C."/>
            <person name="Zheng F."/>
            <person name="Jian J."/>
            <person name="Huang B."/>
            <person name="Shan D."/>
            <person name="Shi M."/>
            <person name="Fang C."/>
            <person name="Yue Y."/>
            <person name="Li F."/>
            <person name="Li D."/>
            <person name="Wei S."/>
            <person name="Han B."/>
            <person name="Jiang C."/>
            <person name="Yin Y."/>
            <person name="Xia T."/>
            <person name="Zhang Z."/>
            <person name="Bennetzen J.L."/>
            <person name="Zhao S."/>
            <person name="Wan X."/>
        </authorList>
    </citation>
    <scope>NUCLEOTIDE SEQUENCE [LARGE SCALE GENOMIC DNA]</scope>
    <source>
        <strain evidence="10">cv. Shuchazao</strain>
        <tissue evidence="9">Leaf</tissue>
    </source>
</reference>
<feature type="region of interest" description="Disordered" evidence="6">
    <location>
        <begin position="133"/>
        <end position="176"/>
    </location>
</feature>
<dbReference type="PANTHER" id="PTHR46085:SF16">
    <property type="entry name" value="ARFGAP_RECO-LIKE ZINC FINGER DOMAIN-CONTAINING PROTEIN"/>
    <property type="match status" value="1"/>
</dbReference>
<dbReference type="InterPro" id="IPR005539">
    <property type="entry name" value="ELK_dom"/>
</dbReference>
<keyword evidence="10" id="KW-1185">Reference proteome</keyword>
<evidence type="ECO:0000256" key="1">
    <source>
        <dbReference type="ARBA" id="ARBA00023125"/>
    </source>
</evidence>
<name>A0A4S4DEN7_CAMSN</name>
<keyword evidence="2" id="KW-0371">Homeobox</keyword>
<evidence type="ECO:0000313" key="10">
    <source>
        <dbReference type="Proteomes" id="UP000306102"/>
    </source>
</evidence>
<feature type="compositionally biased region" description="Low complexity" evidence="6">
    <location>
        <begin position="806"/>
        <end position="825"/>
    </location>
</feature>
<feature type="region of interest" description="Disordered" evidence="6">
    <location>
        <begin position="508"/>
        <end position="640"/>
    </location>
</feature>
<dbReference type="GO" id="GO:0005096">
    <property type="term" value="F:GTPase activator activity"/>
    <property type="evidence" value="ECO:0007669"/>
    <property type="project" value="InterPro"/>
</dbReference>
<dbReference type="SUPFAM" id="SSF57863">
    <property type="entry name" value="ArfGap/RecO-like zinc finger"/>
    <property type="match status" value="1"/>
</dbReference>
<organism evidence="9 10">
    <name type="scientific">Camellia sinensis var. sinensis</name>
    <name type="common">China tea</name>
    <dbReference type="NCBI Taxonomy" id="542762"/>
    <lineage>
        <taxon>Eukaryota</taxon>
        <taxon>Viridiplantae</taxon>
        <taxon>Streptophyta</taxon>
        <taxon>Embryophyta</taxon>
        <taxon>Tracheophyta</taxon>
        <taxon>Spermatophyta</taxon>
        <taxon>Magnoliopsida</taxon>
        <taxon>eudicotyledons</taxon>
        <taxon>Gunneridae</taxon>
        <taxon>Pentapetalae</taxon>
        <taxon>asterids</taxon>
        <taxon>Ericales</taxon>
        <taxon>Theaceae</taxon>
        <taxon>Camellia</taxon>
    </lineage>
</organism>
<gene>
    <name evidence="9" type="ORF">TEA_015871</name>
</gene>
<evidence type="ECO:0008006" key="11">
    <source>
        <dbReference type="Google" id="ProtNLM"/>
    </source>
</evidence>
<dbReference type="InterPro" id="IPR037278">
    <property type="entry name" value="ARFGAP/RecO"/>
</dbReference>
<keyword evidence="1" id="KW-0238">DNA-binding</keyword>
<feature type="compositionally biased region" description="Low complexity" evidence="6">
    <location>
        <begin position="544"/>
        <end position="566"/>
    </location>
</feature>
<evidence type="ECO:0000256" key="5">
    <source>
        <dbReference type="PROSITE-ProRule" id="PRU00559"/>
    </source>
</evidence>
<sequence>MRIINEPTAAAITYGLDNKATSVGEKNGPQYVCTTFWTFVCTNCSGVHREFSHRVKSVSMAKFNTEEVNALQAGGNERAREIYFKEWDPQRHSFPDCSNQNRLRDFIKHVYVDRKFTGGRSMGKLAMVKTDTKEDSCDWHSGERPSSGQRSDDRSSKYYIDERRSPGYKLDNVRSSTHRNRPVNFEIVDDRFRDDGYGSGKRSETHRPSNAESRARGKSPVYQKSRNVISPPVVRPVRDILGDNVPNLRVGESPEANDRMDNESSTHGTTEAQLNLLNNGPVRIFNSEEKCEGDGSSEEEDQDNSGGETELPEIDPRAEDRELKNHLLRKYSGYWSSLKQEFSKKKKKGKLPKEARPKLLNWWELHYKWPYPSETEKVALAESTAESQKKEENKDASAAARLLEKLSVEDERAAEDKASEEKTESSNDPGSVDRKSQEHKRVNSGSLIDFSADLEPADPAAVPQTQQTALSIDGGNGASVQSSTKANASDASNANSLESIFFELSAPPAGPVDIMSAAPGNAVAPSATPVALSSTPTAFNTGDASASSPFGMAPMPPSSSSDSMARATDDSPNIQQTSPSVGAFYNQTWTSSLTPNAQDSSSAAAGDSSQPSSKVVQDTTSGLGSQTLLVETKSRGRQELPSDLFTASHSSFPAPVPSWQVHPPYGMGYGMQYHPTAMSTPAFPNSAKSRNPFDLNDDNTQAQGPMLPSMLPVQGALPNSSAPTALLYTADTHSSHLMQPQASSYGSIPPSQIPSSGMSPSPGAFMGQQFPNNMPFPRPQKVDTVSRGNDAFASLNPIQQPISRYSAPTSTPNSASSSSGGNPFA</sequence>
<dbReference type="SMART" id="SM01188">
    <property type="entry name" value="ELK"/>
    <property type="match status" value="1"/>
</dbReference>
<dbReference type="Pfam" id="PF03789">
    <property type="entry name" value="ELK"/>
    <property type="match status" value="1"/>
</dbReference>
<dbReference type="InterPro" id="IPR038508">
    <property type="entry name" value="ArfGAP_dom_sf"/>
</dbReference>
<dbReference type="GO" id="GO:0003677">
    <property type="term" value="F:DNA binding"/>
    <property type="evidence" value="ECO:0007669"/>
    <property type="project" value="UniProtKB-KW"/>
</dbReference>
<keyword evidence="4" id="KW-0863">Zinc-finger</keyword>
<dbReference type="Proteomes" id="UP000306102">
    <property type="component" value="Unassembled WGS sequence"/>
</dbReference>
<feature type="compositionally biased region" description="Polar residues" evidence="6">
    <location>
        <begin position="572"/>
        <end position="596"/>
    </location>
</feature>
<feature type="region of interest" description="Disordered" evidence="6">
    <location>
        <begin position="191"/>
        <end position="228"/>
    </location>
</feature>
<proteinExistence type="inferred from homology"/>
<feature type="compositionally biased region" description="Basic and acidic residues" evidence="6">
    <location>
        <begin position="150"/>
        <end position="165"/>
    </location>
</feature>
<keyword evidence="4" id="KW-0862">Zinc</keyword>
<feature type="compositionally biased region" description="Basic and acidic residues" evidence="6">
    <location>
        <begin position="133"/>
        <end position="143"/>
    </location>
</feature>
<dbReference type="AlphaFoldDB" id="A0A4S4DEN7"/>
<feature type="domain" description="Arf-GAP" evidence="7">
    <location>
        <begin position="1"/>
        <end position="124"/>
    </location>
</feature>
<dbReference type="Pfam" id="PF05920">
    <property type="entry name" value="Homeobox_KN"/>
    <property type="match status" value="1"/>
</dbReference>
<dbReference type="Gene3D" id="1.10.220.150">
    <property type="entry name" value="Arf GTPase activating protein"/>
    <property type="match status" value="1"/>
</dbReference>
<dbReference type="PANTHER" id="PTHR46085">
    <property type="entry name" value="ARFGAP/RECO-RELATED"/>
    <property type="match status" value="1"/>
</dbReference>
<dbReference type="InterPro" id="IPR009057">
    <property type="entry name" value="Homeodomain-like_sf"/>
</dbReference>
<dbReference type="InterPro" id="IPR044820">
    <property type="entry name" value="AGD14-like"/>
</dbReference>
<evidence type="ECO:0000259" key="7">
    <source>
        <dbReference type="PROSITE" id="PS50115"/>
    </source>
</evidence>
<dbReference type="GO" id="GO:0006355">
    <property type="term" value="P:regulation of DNA-templated transcription"/>
    <property type="evidence" value="ECO:0007669"/>
    <property type="project" value="InterPro"/>
</dbReference>
<keyword evidence="3 5" id="KW-0539">Nucleus</keyword>
<evidence type="ECO:0000313" key="9">
    <source>
        <dbReference type="EMBL" id="THG01158.1"/>
    </source>
</evidence>
<dbReference type="SUPFAM" id="SSF46689">
    <property type="entry name" value="Homeodomain-like"/>
    <property type="match status" value="1"/>
</dbReference>
<feature type="compositionally biased region" description="Polar residues" evidence="6">
    <location>
        <begin position="531"/>
        <end position="543"/>
    </location>
</feature>
<feature type="compositionally biased region" description="Low complexity" evidence="6">
    <location>
        <begin position="482"/>
        <end position="493"/>
    </location>
</feature>
<dbReference type="GO" id="GO:0008270">
    <property type="term" value="F:zinc ion binding"/>
    <property type="evidence" value="ECO:0007669"/>
    <property type="project" value="UniProtKB-KW"/>
</dbReference>
<evidence type="ECO:0000256" key="3">
    <source>
        <dbReference type="ARBA" id="ARBA00023242"/>
    </source>
</evidence>
<dbReference type="STRING" id="542762.A0A4S4DEN7"/>
<feature type="compositionally biased region" description="Low complexity" evidence="6">
    <location>
        <begin position="597"/>
        <end position="613"/>
    </location>
</feature>
<evidence type="ECO:0000259" key="8">
    <source>
        <dbReference type="PROSITE" id="PS51213"/>
    </source>
</evidence>
<feature type="compositionally biased region" description="Low complexity" evidence="6">
    <location>
        <begin position="743"/>
        <end position="763"/>
    </location>
</feature>
<feature type="compositionally biased region" description="Basic and acidic residues" evidence="6">
    <location>
        <begin position="191"/>
        <end position="215"/>
    </location>
</feature>
<dbReference type="InterPro" id="IPR001164">
    <property type="entry name" value="ArfGAP_dom"/>
</dbReference>
<protein>
    <recommendedName>
        <fullName evidence="11">Arf-GAP domain-containing protein</fullName>
    </recommendedName>
</protein>
<dbReference type="Gene3D" id="1.10.10.60">
    <property type="entry name" value="Homeodomain-like"/>
    <property type="match status" value="1"/>
</dbReference>
<dbReference type="SMART" id="SM00105">
    <property type="entry name" value="ArfGap"/>
    <property type="match status" value="1"/>
</dbReference>
<keyword evidence="4" id="KW-0479">Metal-binding</keyword>
<dbReference type="CDD" id="cd08838">
    <property type="entry name" value="ArfGap_AGFG"/>
    <property type="match status" value="1"/>
</dbReference>
<evidence type="ECO:0000256" key="6">
    <source>
        <dbReference type="SAM" id="MobiDB-lite"/>
    </source>
</evidence>
<feature type="compositionally biased region" description="Polar residues" evidence="6">
    <location>
        <begin position="265"/>
        <end position="278"/>
    </location>
</feature>
<feature type="domain" description="ELK" evidence="8">
    <location>
        <begin position="322"/>
        <end position="342"/>
    </location>
</feature>
<accession>A0A4S4DEN7</accession>
<feature type="compositionally biased region" description="Basic and acidic residues" evidence="6">
    <location>
        <begin position="314"/>
        <end position="323"/>
    </location>
</feature>
<feature type="compositionally biased region" description="Basic and acidic residues" evidence="6">
    <location>
        <begin position="402"/>
        <end position="441"/>
    </location>
</feature>
<dbReference type="Pfam" id="PF01412">
    <property type="entry name" value="ArfGap"/>
    <property type="match status" value="1"/>
</dbReference>
<comment type="subcellular location">
    <subcellularLocation>
        <location evidence="5">Nucleus</location>
    </subcellularLocation>
</comment>
<evidence type="ECO:0000256" key="2">
    <source>
        <dbReference type="ARBA" id="ARBA00023155"/>
    </source>
</evidence>
<feature type="region of interest" description="Disordered" evidence="6">
    <location>
        <begin position="741"/>
        <end position="825"/>
    </location>
</feature>
<feature type="region of interest" description="Disordered" evidence="6">
    <location>
        <begin position="243"/>
        <end position="323"/>
    </location>
</feature>
<dbReference type="GO" id="GO:0005634">
    <property type="term" value="C:nucleus"/>
    <property type="evidence" value="ECO:0007669"/>
    <property type="project" value="UniProtKB-SubCell"/>
</dbReference>
<dbReference type="EMBL" id="SDRB02011487">
    <property type="protein sequence ID" value="THG01158.1"/>
    <property type="molecule type" value="Genomic_DNA"/>
</dbReference>
<feature type="compositionally biased region" description="Polar residues" evidence="6">
    <location>
        <begin position="614"/>
        <end position="629"/>
    </location>
</feature>
<dbReference type="PROSITE" id="PS51213">
    <property type="entry name" value="ELK"/>
    <property type="match status" value="1"/>
</dbReference>
<comment type="caution">
    <text evidence="9">The sequence shown here is derived from an EMBL/GenBank/DDBJ whole genome shotgun (WGS) entry which is preliminary data.</text>
</comment>
<evidence type="ECO:0000256" key="4">
    <source>
        <dbReference type="PROSITE-ProRule" id="PRU00288"/>
    </source>
</evidence>